<gene>
    <name evidence="2" type="ORF">A6769_34395</name>
</gene>
<accession>A0A367R1R2</accession>
<name>A0A367R1R2_NOSPU</name>
<feature type="transmembrane region" description="Helical" evidence="1">
    <location>
        <begin position="20"/>
        <end position="43"/>
    </location>
</feature>
<proteinExistence type="predicted"/>
<sequence>MYQESFQNPKKIGYCGYAELPFHITATPYIFSCGSFAGIFIQANTKKAEYYSYAELSFCITAMLNYYFVR</sequence>
<evidence type="ECO:0000256" key="1">
    <source>
        <dbReference type="SAM" id="Phobius"/>
    </source>
</evidence>
<protein>
    <submittedName>
        <fullName evidence="2">Uncharacterized protein</fullName>
    </submittedName>
</protein>
<evidence type="ECO:0000313" key="3">
    <source>
        <dbReference type="Proteomes" id="UP000252085"/>
    </source>
</evidence>
<dbReference type="AlphaFoldDB" id="A0A367R1R2"/>
<keyword evidence="1" id="KW-0812">Transmembrane</keyword>
<feature type="transmembrane region" description="Helical" evidence="1">
    <location>
        <begin position="50"/>
        <end position="69"/>
    </location>
</feature>
<keyword evidence="1" id="KW-1133">Transmembrane helix</keyword>
<evidence type="ECO:0000313" key="2">
    <source>
        <dbReference type="EMBL" id="RCJ30119.1"/>
    </source>
</evidence>
<organism evidence="2 3">
    <name type="scientific">Nostoc punctiforme NIES-2108</name>
    <dbReference type="NCBI Taxonomy" id="1356359"/>
    <lineage>
        <taxon>Bacteria</taxon>
        <taxon>Bacillati</taxon>
        <taxon>Cyanobacteriota</taxon>
        <taxon>Cyanophyceae</taxon>
        <taxon>Nostocales</taxon>
        <taxon>Nostocaceae</taxon>
        <taxon>Nostoc</taxon>
    </lineage>
</organism>
<keyword evidence="1" id="KW-0472">Membrane</keyword>
<dbReference type="Proteomes" id="UP000252085">
    <property type="component" value="Unassembled WGS sequence"/>
</dbReference>
<dbReference type="EMBL" id="LXQE01000192">
    <property type="protein sequence ID" value="RCJ30119.1"/>
    <property type="molecule type" value="Genomic_DNA"/>
</dbReference>
<comment type="caution">
    <text evidence="2">The sequence shown here is derived from an EMBL/GenBank/DDBJ whole genome shotgun (WGS) entry which is preliminary data.</text>
</comment>
<reference evidence="3" key="1">
    <citation type="submission" date="2016-04" db="EMBL/GenBank/DDBJ databases">
        <authorList>
            <person name="Tabuchi Yagui T.R."/>
        </authorList>
    </citation>
    <scope>NUCLEOTIDE SEQUENCE [LARGE SCALE GENOMIC DNA]</scope>
</reference>